<evidence type="ECO:0000259" key="3">
    <source>
        <dbReference type="Pfam" id="PF12146"/>
    </source>
</evidence>
<name>A0AAE3QR54_9BACT</name>
<dbReference type="SUPFAM" id="SSF53474">
    <property type="entry name" value="alpha/beta-Hydrolases"/>
    <property type="match status" value="1"/>
</dbReference>
<dbReference type="Proteomes" id="UP001241110">
    <property type="component" value="Unassembled WGS sequence"/>
</dbReference>
<dbReference type="Pfam" id="PF12146">
    <property type="entry name" value="Hydrolase_4"/>
    <property type="match status" value="1"/>
</dbReference>
<dbReference type="GO" id="GO:0008233">
    <property type="term" value="F:peptidase activity"/>
    <property type="evidence" value="ECO:0007669"/>
    <property type="project" value="InterPro"/>
</dbReference>
<dbReference type="InterPro" id="IPR002410">
    <property type="entry name" value="Peptidase_S33"/>
</dbReference>
<feature type="domain" description="Serine aminopeptidase S33" evidence="3">
    <location>
        <begin position="59"/>
        <end position="338"/>
    </location>
</feature>
<dbReference type="GO" id="GO:0006508">
    <property type="term" value="P:proteolysis"/>
    <property type="evidence" value="ECO:0007669"/>
    <property type="project" value="InterPro"/>
</dbReference>
<proteinExistence type="predicted"/>
<keyword evidence="2" id="KW-0472">Membrane</keyword>
<dbReference type="Gene3D" id="3.40.50.1820">
    <property type="entry name" value="alpha/beta hydrolase"/>
    <property type="match status" value="1"/>
</dbReference>
<feature type="transmembrane region" description="Helical" evidence="2">
    <location>
        <begin position="12"/>
        <end position="31"/>
    </location>
</feature>
<accession>A0AAE3QR54</accession>
<dbReference type="PRINTS" id="PR00793">
    <property type="entry name" value="PROAMNOPTASE"/>
</dbReference>
<protein>
    <submittedName>
        <fullName evidence="4">Alpha/beta hydrolase</fullName>
    </submittedName>
</protein>
<evidence type="ECO:0000256" key="1">
    <source>
        <dbReference type="ARBA" id="ARBA00022801"/>
    </source>
</evidence>
<evidence type="ECO:0000313" key="4">
    <source>
        <dbReference type="EMBL" id="MDJ1481903.1"/>
    </source>
</evidence>
<keyword evidence="1 4" id="KW-0378">Hydrolase</keyword>
<comment type="caution">
    <text evidence="4">The sequence shown here is derived from an EMBL/GenBank/DDBJ whole genome shotgun (WGS) entry which is preliminary data.</text>
</comment>
<organism evidence="4 5">
    <name type="scientific">Xanthocytophaga flava</name>
    <dbReference type="NCBI Taxonomy" id="3048013"/>
    <lineage>
        <taxon>Bacteria</taxon>
        <taxon>Pseudomonadati</taxon>
        <taxon>Bacteroidota</taxon>
        <taxon>Cytophagia</taxon>
        <taxon>Cytophagales</taxon>
        <taxon>Rhodocytophagaceae</taxon>
        <taxon>Xanthocytophaga</taxon>
    </lineage>
</organism>
<evidence type="ECO:0000256" key="2">
    <source>
        <dbReference type="SAM" id="Phobius"/>
    </source>
</evidence>
<evidence type="ECO:0000313" key="5">
    <source>
        <dbReference type="Proteomes" id="UP001241110"/>
    </source>
</evidence>
<dbReference type="EMBL" id="JASJOS010000006">
    <property type="protein sequence ID" value="MDJ1481903.1"/>
    <property type="molecule type" value="Genomic_DNA"/>
</dbReference>
<keyword evidence="2" id="KW-1133">Transmembrane helix</keyword>
<dbReference type="RefSeq" id="WP_313980320.1">
    <property type="nucleotide sequence ID" value="NZ_JASJOS010000006.1"/>
</dbReference>
<keyword evidence="2" id="KW-0812">Transmembrane</keyword>
<gene>
    <name evidence="4" type="ORF">QNI16_15490</name>
</gene>
<dbReference type="InterPro" id="IPR050228">
    <property type="entry name" value="Carboxylesterase_BioH"/>
</dbReference>
<reference evidence="4" key="1">
    <citation type="submission" date="2023-05" db="EMBL/GenBank/DDBJ databases">
        <authorList>
            <person name="Zhang X."/>
        </authorList>
    </citation>
    <scope>NUCLEOTIDE SEQUENCE</scope>
    <source>
        <strain evidence="4">YF14B1</strain>
    </source>
</reference>
<sequence>MQYHLNRSKITFTKVIQITLSIFFITVPTFAKTKSIHQEKFVRIGGIEQWITIHGADSTKPVILFLHGGPGSVMSAYDNTIYGEWEKDFVLVSWDQRGAGRTFGKNVPKQHDEEYWINNPLTVDQMAADGIELSEYLIKELHQPKIILIGTSWGSVLGATMALKRPDLFYAYIGHSQVVNGTETLVHAYHTVYKLAQKANDNESINKLTTLGVPPYDDAKNTGQLFRVIKKYERENSVPAPNTWWKLAPAYDNETDARNREDGDDYSFINYVGHKKLGIKAMSATVDFMKNGLTFQLPVYIIQGEADILTPQELTKPYFDKLHAVHKEYFLVPGAAHGHNQSVIDTQYKVAKAGIASLQKKK</sequence>
<dbReference type="PANTHER" id="PTHR43194:SF2">
    <property type="entry name" value="PEROXISOMAL MEMBRANE PROTEIN LPX1"/>
    <property type="match status" value="1"/>
</dbReference>
<dbReference type="InterPro" id="IPR022742">
    <property type="entry name" value="Hydrolase_4"/>
</dbReference>
<dbReference type="PANTHER" id="PTHR43194">
    <property type="entry name" value="HYDROLASE ALPHA/BETA FOLD FAMILY"/>
    <property type="match status" value="1"/>
</dbReference>
<dbReference type="AlphaFoldDB" id="A0AAE3QR54"/>
<dbReference type="InterPro" id="IPR029058">
    <property type="entry name" value="AB_hydrolase_fold"/>
</dbReference>